<dbReference type="Pfam" id="PF06776">
    <property type="entry name" value="IalB"/>
    <property type="match status" value="1"/>
</dbReference>
<dbReference type="OrthoDB" id="9814802at2"/>
<dbReference type="AlphaFoldDB" id="A0A1V8RTN1"/>
<keyword evidence="2" id="KW-1185">Reference proteome</keyword>
<dbReference type="Proteomes" id="UP000191905">
    <property type="component" value="Unassembled WGS sequence"/>
</dbReference>
<reference evidence="1 2" key="1">
    <citation type="journal article" date="2016" name="Int. J. Syst. Evol. Microbiol.">
        <title>Pseudaminobacter manganicus sp. nov., isolated from sludge of a manganese mine.</title>
        <authorList>
            <person name="Li J."/>
            <person name="Huang J."/>
            <person name="Liao S."/>
            <person name="Wang G."/>
        </authorList>
    </citation>
    <scope>NUCLEOTIDE SEQUENCE [LARGE SCALE GENOMIC DNA]</scope>
    <source>
        <strain evidence="1 2">JH-7</strain>
    </source>
</reference>
<comment type="caution">
    <text evidence="1">The sequence shown here is derived from an EMBL/GenBank/DDBJ whole genome shotgun (WGS) entry which is preliminary data.</text>
</comment>
<organism evidence="1 2">
    <name type="scientific">Manganibacter manganicus</name>
    <dbReference type="NCBI Taxonomy" id="1873176"/>
    <lineage>
        <taxon>Bacteria</taxon>
        <taxon>Pseudomonadati</taxon>
        <taxon>Pseudomonadota</taxon>
        <taxon>Alphaproteobacteria</taxon>
        <taxon>Hyphomicrobiales</taxon>
        <taxon>Phyllobacteriaceae</taxon>
        <taxon>Manganibacter</taxon>
    </lineage>
</organism>
<protein>
    <submittedName>
        <fullName evidence="1">Invasion associated locus B</fullName>
    </submittedName>
</protein>
<sequence length="158" mass="16924">MTGPTSLSETYDAWTVQCANQSQGEKSRRLCQMSQELLQQKTRQRVLTFAIGMTAEGSKATLILPFGLLLSDGVRVQIAEEVVLQGAYRTCLPSGCLAEIEFPKEVVEKFETAEAASVLMTANSGQPVKTDISLKGFSSAYRRLVGLAAGVGSEGDDG</sequence>
<proteinExistence type="predicted"/>
<evidence type="ECO:0000313" key="1">
    <source>
        <dbReference type="EMBL" id="OQM76556.1"/>
    </source>
</evidence>
<dbReference type="EMBL" id="MDET01000007">
    <property type="protein sequence ID" value="OQM76556.1"/>
    <property type="molecule type" value="Genomic_DNA"/>
</dbReference>
<dbReference type="STRING" id="1873176.BFN67_14150"/>
<dbReference type="Gene3D" id="2.60.40.1880">
    <property type="entry name" value="Invasion associated locus B (IalB) protein"/>
    <property type="match status" value="1"/>
</dbReference>
<accession>A0A1V8RTN1</accession>
<gene>
    <name evidence="1" type="ORF">BFN67_14150</name>
</gene>
<dbReference type="InterPro" id="IPR038696">
    <property type="entry name" value="IalB_sf"/>
</dbReference>
<name>A0A1V8RTN1_9HYPH</name>
<evidence type="ECO:0000313" key="2">
    <source>
        <dbReference type="Proteomes" id="UP000191905"/>
    </source>
</evidence>
<dbReference type="InterPro" id="IPR010642">
    <property type="entry name" value="Invasion_prot_B"/>
</dbReference>